<reference evidence="1 2" key="1">
    <citation type="submission" date="2016-07" db="EMBL/GenBank/DDBJ databases">
        <title>Comparative genomics of the Campylobacter concisus group.</title>
        <authorList>
            <person name="Miller W.G."/>
            <person name="Yee E."/>
            <person name="Chapman M.H."/>
            <person name="Huynh S."/>
            <person name="Bono J.L."/>
            <person name="On S.L.W."/>
            <person name="StLeger J."/>
            <person name="Foster G."/>
            <person name="Parker C.T."/>
        </authorList>
    </citation>
    <scope>NUCLEOTIDE SEQUENCE [LARGE SCALE GENOMIC DNA]</scope>
    <source>
        <strain evidence="1 2">CCUG 21559</strain>
    </source>
</reference>
<dbReference type="EMBL" id="CP012542">
    <property type="protein sequence ID" value="QCD44367.1"/>
    <property type="molecule type" value="Genomic_DNA"/>
</dbReference>
<dbReference type="AlphaFoldDB" id="A0A6G5QFL8"/>
<accession>A0A6G5QFL8</accession>
<protein>
    <recommendedName>
        <fullName evidence="3">Highly acidic protein</fullName>
    </recommendedName>
</protein>
<proteinExistence type="predicted"/>
<gene>
    <name evidence="1" type="ORF">CMUC_0561</name>
</gene>
<organism evidence="1 2">
    <name type="scientific">Campylobacter mucosalis CCUG 21559</name>
    <dbReference type="NCBI Taxonomy" id="1032067"/>
    <lineage>
        <taxon>Bacteria</taxon>
        <taxon>Pseudomonadati</taxon>
        <taxon>Campylobacterota</taxon>
        <taxon>Epsilonproteobacteria</taxon>
        <taxon>Campylobacterales</taxon>
        <taxon>Campylobacteraceae</taxon>
        <taxon>Campylobacter</taxon>
    </lineage>
</organism>
<name>A0A6G5QFL8_9BACT</name>
<dbReference type="Proteomes" id="UP000503264">
    <property type="component" value="Chromosome"/>
</dbReference>
<evidence type="ECO:0008006" key="3">
    <source>
        <dbReference type="Google" id="ProtNLM"/>
    </source>
</evidence>
<evidence type="ECO:0000313" key="2">
    <source>
        <dbReference type="Proteomes" id="UP000503264"/>
    </source>
</evidence>
<dbReference type="RefSeq" id="WP_171993520.1">
    <property type="nucleotide sequence ID" value="NZ_CP012542.1"/>
</dbReference>
<evidence type="ECO:0000313" key="1">
    <source>
        <dbReference type="EMBL" id="QCD44367.1"/>
    </source>
</evidence>
<keyword evidence="2" id="KW-1185">Reference proteome</keyword>
<sequence>MKVALINKNPAVARLITLSLNKIGVSYIELDDASLLDQKVDFAIVDSDVDVSDDELSAYATKVMHLIPRGAQKIGEICLEKPFLPTEFIAVFEQNKPQDNVTKDDKFASDTFVDADNLDINLDDFELPDLSEPSDDDIDDLGLHLNSEAKIDDGEEEDSLDLNQMSFDENDEQKDPQGLEREKVDLNELTELQEMAPMDISLDDEATSDDESIGSILDDIDAIKDDELLELPNSDVDAFSDVASDDEADDIEQIKSALDEIDSNDSVSDELARLGVDGTLDDIGDEILKDDIESVEYDNEVKEALMSEEINPSELSIADEKIDIDDNSDTLMQAMSEEVVENEAISDEQILGINELDDENLGLDENDSTLEPESEDIALELDSEEVALELDNNEEILEPDDKEESLESQEENLELDDAMDLMTSDKVAEISQDEQNTATFDSIDDIDENLMMSALGLAVSQSTQSAKTTQKPNNDIKAELEQTITKHLMDSLDDSSIKDALKGMNIKINISFEEK</sequence>